<reference evidence="1" key="1">
    <citation type="submission" date="2019-08" db="EMBL/GenBank/DDBJ databases">
        <authorList>
            <person name="Kucharzyk K."/>
            <person name="Murdoch R.W."/>
            <person name="Higgins S."/>
            <person name="Loffler F."/>
        </authorList>
    </citation>
    <scope>NUCLEOTIDE SEQUENCE</scope>
</reference>
<accession>A0A645CSR6</accession>
<name>A0A645CSR6_9ZZZZ</name>
<proteinExistence type="predicted"/>
<evidence type="ECO:0000313" key="1">
    <source>
        <dbReference type="EMBL" id="MPM79935.1"/>
    </source>
</evidence>
<dbReference type="EMBL" id="VSSQ01029704">
    <property type="protein sequence ID" value="MPM79935.1"/>
    <property type="molecule type" value="Genomic_DNA"/>
</dbReference>
<comment type="caution">
    <text evidence="1">The sequence shown here is derived from an EMBL/GenBank/DDBJ whole genome shotgun (WGS) entry which is preliminary data.</text>
</comment>
<organism evidence="1">
    <name type="scientific">bioreactor metagenome</name>
    <dbReference type="NCBI Taxonomy" id="1076179"/>
    <lineage>
        <taxon>unclassified sequences</taxon>
        <taxon>metagenomes</taxon>
        <taxon>ecological metagenomes</taxon>
    </lineage>
</organism>
<protein>
    <submittedName>
        <fullName evidence="1">Uncharacterized protein</fullName>
    </submittedName>
</protein>
<gene>
    <name evidence="1" type="ORF">SDC9_126978</name>
</gene>
<sequence length="67" mass="8104">MRWVPISEITYSHQLIIQPFQHGRIFFHAVDHPQHIYPIEHLPGHAEQPSANLNSFQQWFIMNRFRI</sequence>
<dbReference type="AlphaFoldDB" id="A0A645CSR6"/>